<dbReference type="STRING" id="521013.SAMN04488567_3005"/>
<dbReference type="Gene3D" id="1.25.40.10">
    <property type="entry name" value="Tetratricopeptide repeat domain"/>
    <property type="match status" value="1"/>
</dbReference>
<dbReference type="Gene3D" id="1.20.58.320">
    <property type="entry name" value="TPR-like"/>
    <property type="match status" value="1"/>
</dbReference>
<gene>
    <name evidence="1" type="ORF">SAMN04488567_3005</name>
</gene>
<proteinExistence type="predicted"/>
<sequence>MTATPVTSAAEAPTEAEKVLTFWLEEVEEKQWYIQDDALDATIRDRFETFWHRAEAGELGHWLTEPRGALAYIVVTDQFARNMFRGDARSFKLDDQARAVAKLAIDRGWDLEFVPPGRQFFYLPLMHAENLVDQDRAVRLCCDRLPGAEDNLLHARAHREVIREFGRFPHRNETLGRETTRAERAFLEAGGYRTVLERLKAEGH</sequence>
<dbReference type="Proteomes" id="UP000198922">
    <property type="component" value="Unassembled WGS sequence"/>
</dbReference>
<reference evidence="2" key="1">
    <citation type="submission" date="2016-10" db="EMBL/GenBank/DDBJ databases">
        <authorList>
            <person name="Varghese N."/>
            <person name="Submissions S."/>
        </authorList>
    </citation>
    <scope>NUCLEOTIDE SEQUENCE [LARGE SCALE GENOMIC DNA]</scope>
    <source>
        <strain evidence="2">DSM 21424</strain>
    </source>
</reference>
<dbReference type="SUPFAM" id="SSF48452">
    <property type="entry name" value="TPR-like"/>
    <property type="match status" value="1"/>
</dbReference>
<dbReference type="RefSeq" id="WP_090113341.1">
    <property type="nucleotide sequence ID" value="NZ_FNAT01000005.1"/>
</dbReference>
<accession>A0A1G7GZQ2</accession>
<dbReference type="InterPro" id="IPR010323">
    <property type="entry name" value="DUF924"/>
</dbReference>
<dbReference type="OrthoDB" id="7593450at2"/>
<dbReference type="EMBL" id="FNAT01000005">
    <property type="protein sequence ID" value="SDE93650.1"/>
    <property type="molecule type" value="Genomic_DNA"/>
</dbReference>
<protein>
    <submittedName>
        <fullName evidence="1">Uncharacterized conserved protein, DUF924 family</fullName>
    </submittedName>
</protein>
<organism evidence="1 2">
    <name type="scientific">Limimaricola pyoseonensis</name>
    <dbReference type="NCBI Taxonomy" id="521013"/>
    <lineage>
        <taxon>Bacteria</taxon>
        <taxon>Pseudomonadati</taxon>
        <taxon>Pseudomonadota</taxon>
        <taxon>Alphaproteobacteria</taxon>
        <taxon>Rhodobacterales</taxon>
        <taxon>Paracoccaceae</taxon>
        <taxon>Limimaricola</taxon>
    </lineage>
</organism>
<dbReference type="Pfam" id="PF06041">
    <property type="entry name" value="DUF924"/>
    <property type="match status" value="1"/>
</dbReference>
<keyword evidence="2" id="KW-1185">Reference proteome</keyword>
<dbReference type="AlphaFoldDB" id="A0A1G7GZQ2"/>
<dbReference type="InterPro" id="IPR011990">
    <property type="entry name" value="TPR-like_helical_dom_sf"/>
</dbReference>
<evidence type="ECO:0000313" key="2">
    <source>
        <dbReference type="Proteomes" id="UP000198922"/>
    </source>
</evidence>
<name>A0A1G7GZQ2_9RHOB</name>
<evidence type="ECO:0000313" key="1">
    <source>
        <dbReference type="EMBL" id="SDE93650.1"/>
    </source>
</evidence>